<evidence type="ECO:0000313" key="1">
    <source>
        <dbReference type="EMBL" id="PWF45394.1"/>
    </source>
</evidence>
<dbReference type="OrthoDB" id="9772295at2"/>
<sequence length="487" mass="51820">PPPQPPPPAPVPVPDAAHVAAARFLEQASFGPSPASIASVKAIGPAAWLTGQFAAPASPMPVAASLPAIAGNWYMNMATGQDQLRQRMIFALSQLFVVSSNKNPYPNEIAPWLTTLQTHAFGNFSELLRQMTLNPAMGKYLDLGNSILPSPNENYAREVMQLFTVGPVMLNQDGSVQLDGNGEPIPTYDQERIGDFSRALSGWTYTGANATGINWENFTGLLQPRDAYHDKTAKTSLGGLTVPAGQTTVQDFNAVMDNLFMHPNVPPFIATRLIRHFVTSNPSPAYITRVADVFANGGGGRGDLAATLRAVLLDPEARSDAVTATSGRLKDPMLHTVGLMRALNATIVSPNNMVWDYSLLGQKITATPSVFNFYSPVTALPGSPQSFGPEFQIYAPALAVARANLIFKLIGGAYWAMVKIDIAPYVTAAADPAVLIGMVDANLLAGRMTPAARSAIDGAVRASTDNKQRAITALFLAAITSEFAVSK</sequence>
<dbReference type="Proteomes" id="UP000241421">
    <property type="component" value="Unassembled WGS sequence"/>
</dbReference>
<evidence type="ECO:0000313" key="2">
    <source>
        <dbReference type="Proteomes" id="UP000241421"/>
    </source>
</evidence>
<dbReference type="AlphaFoldDB" id="A0A2U2HHL1"/>
<gene>
    <name evidence="1" type="ORF">C7C56_017775</name>
</gene>
<dbReference type="PANTHER" id="PTHR43737">
    <property type="entry name" value="BLL7424 PROTEIN"/>
    <property type="match status" value="1"/>
</dbReference>
<feature type="non-terminal residue" evidence="1">
    <location>
        <position position="1"/>
    </location>
</feature>
<organism evidence="1 2">
    <name type="scientific">Massilia glaciei</name>
    <dbReference type="NCBI Taxonomy" id="1524097"/>
    <lineage>
        <taxon>Bacteria</taxon>
        <taxon>Pseudomonadati</taxon>
        <taxon>Pseudomonadota</taxon>
        <taxon>Betaproteobacteria</taxon>
        <taxon>Burkholderiales</taxon>
        <taxon>Oxalobacteraceae</taxon>
        <taxon>Telluria group</taxon>
        <taxon>Massilia</taxon>
    </lineage>
</organism>
<proteinExistence type="predicted"/>
<dbReference type="EMBL" id="PXWF02000255">
    <property type="protein sequence ID" value="PWF45394.1"/>
    <property type="molecule type" value="Genomic_DNA"/>
</dbReference>
<dbReference type="Pfam" id="PF08811">
    <property type="entry name" value="DUF1800"/>
    <property type="match status" value="1"/>
</dbReference>
<dbReference type="InterPro" id="IPR014917">
    <property type="entry name" value="DUF1800"/>
</dbReference>
<accession>A0A2U2HHL1</accession>
<dbReference type="PANTHER" id="PTHR43737:SF1">
    <property type="entry name" value="DUF1501 DOMAIN-CONTAINING PROTEIN"/>
    <property type="match status" value="1"/>
</dbReference>
<reference evidence="1 2" key="1">
    <citation type="submission" date="2018-04" db="EMBL/GenBank/DDBJ databases">
        <title>Massilia violaceinigra sp. nov., a novel purple-pigmented bacterium isolated from Tianshan glacier, Xinjiang, China.</title>
        <authorList>
            <person name="Wang H."/>
        </authorList>
    </citation>
    <scope>NUCLEOTIDE SEQUENCE [LARGE SCALE GENOMIC DNA]</scope>
    <source>
        <strain evidence="1 2">B448-2</strain>
    </source>
</reference>
<comment type="caution">
    <text evidence="1">The sequence shown here is derived from an EMBL/GenBank/DDBJ whole genome shotgun (WGS) entry which is preliminary data.</text>
</comment>
<dbReference type="RefSeq" id="WP_106758709.1">
    <property type="nucleotide sequence ID" value="NZ_PXWF02000255.1"/>
</dbReference>
<protein>
    <submittedName>
        <fullName evidence="1">DUF1800 domain-containing protein</fullName>
    </submittedName>
</protein>
<name>A0A2U2HHL1_9BURK</name>
<keyword evidence="2" id="KW-1185">Reference proteome</keyword>